<name>A0A2S4UVT5_9BASI</name>
<keyword evidence="1" id="KW-1133">Transmembrane helix</keyword>
<gene>
    <name evidence="2" type="ORF">PSTT_12547</name>
</gene>
<sequence length="144" mass="16168">LSLVSPRIRIVYKANHLPCHCRPQLLNYIEPEQNHLRIPLAFTMQFIILTIVLATILSLGQVTHVSAFDCPANVPYYGSYADDAKVKTLIRPFIKKSDNALINGKPIDLKLCCIVENLPNFSDDGLIHIDTKEALDKDCPPPNF</sequence>
<protein>
    <submittedName>
        <fullName evidence="2">Uncharacterized protein</fullName>
    </submittedName>
</protein>
<keyword evidence="3" id="KW-1185">Reference proteome</keyword>
<feature type="non-terminal residue" evidence="2">
    <location>
        <position position="144"/>
    </location>
</feature>
<reference evidence="2" key="1">
    <citation type="submission" date="2017-12" db="EMBL/GenBank/DDBJ databases">
        <title>Gene loss provides genomic basis for host adaptation in cereal stripe rust fungi.</title>
        <authorList>
            <person name="Xia C."/>
        </authorList>
    </citation>
    <scope>NUCLEOTIDE SEQUENCE [LARGE SCALE GENOMIC DNA]</scope>
    <source>
        <strain evidence="2">93-210</strain>
    </source>
</reference>
<keyword evidence="1" id="KW-0472">Membrane</keyword>
<dbReference type="VEuPathDB" id="FungiDB:PSTT_12547"/>
<evidence type="ECO:0000256" key="1">
    <source>
        <dbReference type="SAM" id="Phobius"/>
    </source>
</evidence>
<keyword evidence="1" id="KW-0812">Transmembrane</keyword>
<dbReference type="EMBL" id="PKSL01000161">
    <property type="protein sequence ID" value="POW01350.1"/>
    <property type="molecule type" value="Genomic_DNA"/>
</dbReference>
<feature type="transmembrane region" description="Helical" evidence="1">
    <location>
        <begin position="38"/>
        <end position="59"/>
    </location>
</feature>
<dbReference type="Proteomes" id="UP000239156">
    <property type="component" value="Unassembled WGS sequence"/>
</dbReference>
<evidence type="ECO:0000313" key="2">
    <source>
        <dbReference type="EMBL" id="POW01350.1"/>
    </source>
</evidence>
<organism evidence="2 3">
    <name type="scientific">Puccinia striiformis</name>
    <dbReference type="NCBI Taxonomy" id="27350"/>
    <lineage>
        <taxon>Eukaryota</taxon>
        <taxon>Fungi</taxon>
        <taxon>Dikarya</taxon>
        <taxon>Basidiomycota</taxon>
        <taxon>Pucciniomycotina</taxon>
        <taxon>Pucciniomycetes</taxon>
        <taxon>Pucciniales</taxon>
        <taxon>Pucciniaceae</taxon>
        <taxon>Puccinia</taxon>
    </lineage>
</organism>
<comment type="caution">
    <text evidence="2">The sequence shown here is derived from an EMBL/GenBank/DDBJ whole genome shotgun (WGS) entry which is preliminary data.</text>
</comment>
<dbReference type="VEuPathDB" id="FungiDB:PSHT_10984"/>
<proteinExistence type="predicted"/>
<evidence type="ECO:0000313" key="3">
    <source>
        <dbReference type="Proteomes" id="UP000239156"/>
    </source>
</evidence>
<dbReference type="AlphaFoldDB" id="A0A2S4UVT5"/>
<feature type="non-terminal residue" evidence="2">
    <location>
        <position position="1"/>
    </location>
</feature>
<accession>A0A2S4UVT5</accession>